<dbReference type="InterPro" id="IPR036188">
    <property type="entry name" value="FAD/NAD-bd_sf"/>
</dbReference>
<evidence type="ECO:0000256" key="6">
    <source>
        <dbReference type="PIRSR" id="PIRSR000137-2"/>
    </source>
</evidence>
<accession>A0A9P7D7T0</accession>
<dbReference type="PIRSF" id="PIRSF000137">
    <property type="entry name" value="Alcohol_oxidase"/>
    <property type="match status" value="1"/>
</dbReference>
<comment type="similarity">
    <text evidence="2">Belongs to the GMC oxidoreductase family.</text>
</comment>
<evidence type="ECO:0000259" key="7">
    <source>
        <dbReference type="PROSITE" id="PS00624"/>
    </source>
</evidence>
<feature type="binding site" evidence="6">
    <location>
        <position position="322"/>
    </location>
    <ligand>
        <name>FAD</name>
        <dbReference type="ChEBI" id="CHEBI:57692"/>
    </ligand>
</feature>
<organism evidence="8 9">
    <name type="scientific">Suillus placidus</name>
    <dbReference type="NCBI Taxonomy" id="48579"/>
    <lineage>
        <taxon>Eukaryota</taxon>
        <taxon>Fungi</taxon>
        <taxon>Dikarya</taxon>
        <taxon>Basidiomycota</taxon>
        <taxon>Agaricomycotina</taxon>
        <taxon>Agaricomycetes</taxon>
        <taxon>Agaricomycetidae</taxon>
        <taxon>Boletales</taxon>
        <taxon>Suillineae</taxon>
        <taxon>Suillaceae</taxon>
        <taxon>Suillus</taxon>
    </lineage>
</organism>
<dbReference type="AlphaFoldDB" id="A0A9P7D7T0"/>
<dbReference type="PANTHER" id="PTHR11552:SF147">
    <property type="entry name" value="CHOLINE DEHYDROGENASE, MITOCHONDRIAL"/>
    <property type="match status" value="1"/>
</dbReference>
<dbReference type="InterPro" id="IPR012132">
    <property type="entry name" value="GMC_OxRdtase"/>
</dbReference>
<evidence type="ECO:0000256" key="2">
    <source>
        <dbReference type="ARBA" id="ARBA00010790"/>
    </source>
</evidence>
<evidence type="ECO:0000313" key="9">
    <source>
        <dbReference type="Proteomes" id="UP000714275"/>
    </source>
</evidence>
<comment type="caution">
    <text evidence="8">The sequence shown here is derived from an EMBL/GenBank/DDBJ whole genome shotgun (WGS) entry which is preliminary data.</text>
</comment>
<keyword evidence="3" id="KW-0285">Flavoprotein</keyword>
<keyword evidence="4 6" id="KW-0274">FAD</keyword>
<name>A0A9P7D7T0_9AGAM</name>
<dbReference type="PANTHER" id="PTHR11552">
    <property type="entry name" value="GLUCOSE-METHANOL-CHOLINE GMC OXIDOREDUCTASE"/>
    <property type="match status" value="1"/>
</dbReference>
<feature type="active site" description="Proton acceptor" evidence="5">
    <location>
        <position position="651"/>
    </location>
</feature>
<proteinExistence type="inferred from homology"/>
<gene>
    <name evidence="8" type="ORF">EV702DRAFT_1245326</name>
</gene>
<comment type="cofactor">
    <cofactor evidence="1 6">
        <name>FAD</name>
        <dbReference type="ChEBI" id="CHEBI:57692"/>
    </cofactor>
</comment>
<evidence type="ECO:0000256" key="5">
    <source>
        <dbReference type="PIRSR" id="PIRSR000137-1"/>
    </source>
</evidence>
<dbReference type="GO" id="GO:0016614">
    <property type="term" value="F:oxidoreductase activity, acting on CH-OH group of donors"/>
    <property type="evidence" value="ECO:0007669"/>
    <property type="project" value="InterPro"/>
</dbReference>
<evidence type="ECO:0000256" key="3">
    <source>
        <dbReference type="ARBA" id="ARBA00022630"/>
    </source>
</evidence>
<dbReference type="PROSITE" id="PS00624">
    <property type="entry name" value="GMC_OXRED_2"/>
    <property type="match status" value="1"/>
</dbReference>
<dbReference type="Pfam" id="PF05199">
    <property type="entry name" value="GMC_oxred_C"/>
    <property type="match status" value="1"/>
</dbReference>
<reference evidence="8" key="1">
    <citation type="journal article" date="2020" name="New Phytol.">
        <title>Comparative genomics reveals dynamic genome evolution in host specialist ectomycorrhizal fungi.</title>
        <authorList>
            <person name="Lofgren L.A."/>
            <person name="Nguyen N.H."/>
            <person name="Vilgalys R."/>
            <person name="Ruytinx J."/>
            <person name="Liao H.L."/>
            <person name="Branco S."/>
            <person name="Kuo A."/>
            <person name="LaButti K."/>
            <person name="Lipzen A."/>
            <person name="Andreopoulos W."/>
            <person name="Pangilinan J."/>
            <person name="Riley R."/>
            <person name="Hundley H."/>
            <person name="Na H."/>
            <person name="Barry K."/>
            <person name="Grigoriev I.V."/>
            <person name="Stajich J.E."/>
            <person name="Kennedy P.G."/>
        </authorList>
    </citation>
    <scope>NUCLEOTIDE SEQUENCE</scope>
    <source>
        <strain evidence="8">DOB743</strain>
    </source>
</reference>
<evidence type="ECO:0000256" key="4">
    <source>
        <dbReference type="ARBA" id="ARBA00022827"/>
    </source>
</evidence>
<evidence type="ECO:0000256" key="1">
    <source>
        <dbReference type="ARBA" id="ARBA00001974"/>
    </source>
</evidence>
<dbReference type="SUPFAM" id="SSF51905">
    <property type="entry name" value="FAD/NAD(P)-binding domain"/>
    <property type="match status" value="1"/>
</dbReference>
<dbReference type="Proteomes" id="UP000714275">
    <property type="component" value="Unassembled WGS sequence"/>
</dbReference>
<dbReference type="InterPro" id="IPR000172">
    <property type="entry name" value="GMC_OxRdtase_N"/>
</dbReference>
<dbReference type="OrthoDB" id="269227at2759"/>
<dbReference type="Gene3D" id="3.50.50.60">
    <property type="entry name" value="FAD/NAD(P)-binding domain"/>
    <property type="match status" value="1"/>
</dbReference>
<protein>
    <recommendedName>
        <fullName evidence="7">Glucose-methanol-choline oxidoreductase N-terminal domain-containing protein</fullName>
    </recommendedName>
</protein>
<dbReference type="Gene3D" id="3.30.560.10">
    <property type="entry name" value="Glucose Oxidase, domain 3"/>
    <property type="match status" value="1"/>
</dbReference>
<evidence type="ECO:0000313" key="8">
    <source>
        <dbReference type="EMBL" id="KAG1781726.1"/>
    </source>
</evidence>
<dbReference type="SUPFAM" id="SSF54373">
    <property type="entry name" value="FAD-linked reductases, C-terminal domain"/>
    <property type="match status" value="1"/>
</dbReference>
<dbReference type="EMBL" id="JABBWD010000005">
    <property type="protein sequence ID" value="KAG1781726.1"/>
    <property type="molecule type" value="Genomic_DNA"/>
</dbReference>
<sequence>MIHTDVFAKLLRVLETIQARVSTSTRLSLGAAASVVALTLVLRYLTAKQPKLITDYAKVARKVNEDGAEFDEWDFIIVGGATFLIPQTRLGTAGCVLASRLSEDPNLRVLLIEAGGSSKNVMPSKTPAAFAKLMRSPWDYYLYTEPQQHAGNKKKFWPRAKLLGGCSAMNAMIAQYGAPSDFDEWAEIAGDQSWSWNNFSKHVVHFSLLLTFDNSVAQKYTPDPRFPHVDPLLRGADGPVEIGYSTHIWPGCKAFIEASINAGIPFSPDFCTTKGTKGTNKARFYRLTYIDSKSTRVSTESAYLTDDVLIRPNLKVVTHARVSKVLFDTSSGTPRATGVEFASKSHVNKVGPKFRARATKEVIVSGGSIHSPQILMLSGIGPATHLLHHNIPVVLDAPSVGANLMDHPSVNLRFREKTGTTFHHFTPHNLNTARLLMRDLLRYQLWGTGPLASNVGESVAFFRSDDQVLFPSAEYNNDLEDANSGPDAPDLEIIMCASAVHSHNIPLSPKLQAYQMIIILLRPTSKGSLLLKSADPWDDPLMDPSYLETKHDIDVLIRGVRAAFKIAHTAPMTSVTDVNASHHPELDHHFSSLSDAELADVIRDRVETVYHPIGTCSMGAGGVVDSELRVKGTQGLRVCDASVFPKLVSGHPAGAVIAAAEMLADIIKAHYA</sequence>
<keyword evidence="9" id="KW-1185">Reference proteome</keyword>
<feature type="active site" description="Proton donor" evidence="5">
    <location>
        <position position="611"/>
    </location>
</feature>
<feature type="domain" description="Glucose-methanol-choline oxidoreductase N-terminal" evidence="7">
    <location>
        <begin position="367"/>
        <end position="381"/>
    </location>
</feature>
<dbReference type="Pfam" id="PF00732">
    <property type="entry name" value="GMC_oxred_N"/>
    <property type="match status" value="1"/>
</dbReference>
<dbReference type="GO" id="GO:0050660">
    <property type="term" value="F:flavin adenine dinucleotide binding"/>
    <property type="evidence" value="ECO:0007669"/>
    <property type="project" value="InterPro"/>
</dbReference>
<dbReference type="InterPro" id="IPR007867">
    <property type="entry name" value="GMC_OxRtase_C"/>
</dbReference>